<dbReference type="WBParaSite" id="SPAL_0000065800.1">
    <property type="protein sequence ID" value="SPAL_0000065800.1"/>
    <property type="gene ID" value="SPAL_0000065800"/>
</dbReference>
<accession>A0A0N5B3K4</accession>
<evidence type="ECO:0000259" key="1">
    <source>
        <dbReference type="PROSITE" id="PS50192"/>
    </source>
</evidence>
<dbReference type="InterPro" id="IPR010989">
    <property type="entry name" value="SNARE"/>
</dbReference>
<name>A0A0N5B3K4_STREA</name>
<sequence length="87" mass="10056">MMRLSLCVEDTVLDDNNQFSEELNVMQIQQIMENENMSKEREKCIMNISKSTYELNSLFKDLAKLVVNQGTILDRIQGGPKVMTQLK</sequence>
<proteinExistence type="predicted"/>
<protein>
    <submittedName>
        <fullName evidence="3">t-SNARE coiled-coil homology domain-containing protein</fullName>
    </submittedName>
</protein>
<reference evidence="3" key="1">
    <citation type="submission" date="2017-02" db="UniProtKB">
        <authorList>
            <consortium name="WormBaseParasite"/>
        </authorList>
    </citation>
    <scope>IDENTIFICATION</scope>
</reference>
<evidence type="ECO:0000313" key="3">
    <source>
        <dbReference type="WBParaSite" id="SPAL_0000065800.1"/>
    </source>
</evidence>
<dbReference type="PROSITE" id="PS50192">
    <property type="entry name" value="T_SNARE"/>
    <property type="match status" value="1"/>
</dbReference>
<feature type="domain" description="T-SNARE coiled-coil homology" evidence="1">
    <location>
        <begin position="35"/>
        <end position="76"/>
    </location>
</feature>
<dbReference type="Proteomes" id="UP000046392">
    <property type="component" value="Unplaced"/>
</dbReference>
<dbReference type="GO" id="GO:0016020">
    <property type="term" value="C:membrane"/>
    <property type="evidence" value="ECO:0007669"/>
    <property type="project" value="InterPro"/>
</dbReference>
<dbReference type="InterPro" id="IPR000727">
    <property type="entry name" value="T_SNARE_dom"/>
</dbReference>
<dbReference type="SUPFAM" id="SSF47661">
    <property type="entry name" value="t-snare proteins"/>
    <property type="match status" value="1"/>
</dbReference>
<organism evidence="2 3">
    <name type="scientific">Strongyloides papillosus</name>
    <name type="common">Intestinal threadworm</name>
    <dbReference type="NCBI Taxonomy" id="174720"/>
    <lineage>
        <taxon>Eukaryota</taxon>
        <taxon>Metazoa</taxon>
        <taxon>Ecdysozoa</taxon>
        <taxon>Nematoda</taxon>
        <taxon>Chromadorea</taxon>
        <taxon>Rhabditida</taxon>
        <taxon>Tylenchina</taxon>
        <taxon>Panagrolaimomorpha</taxon>
        <taxon>Strongyloidoidea</taxon>
        <taxon>Strongyloididae</taxon>
        <taxon>Strongyloides</taxon>
    </lineage>
</organism>
<dbReference type="STRING" id="174720.A0A0N5B3K4"/>
<keyword evidence="2" id="KW-1185">Reference proteome</keyword>
<dbReference type="GO" id="GO:0016192">
    <property type="term" value="P:vesicle-mediated transport"/>
    <property type="evidence" value="ECO:0007669"/>
    <property type="project" value="InterPro"/>
</dbReference>
<dbReference type="AlphaFoldDB" id="A0A0N5B3K4"/>
<evidence type="ECO:0000313" key="2">
    <source>
        <dbReference type="Proteomes" id="UP000046392"/>
    </source>
</evidence>
<dbReference type="Gene3D" id="1.20.58.70">
    <property type="match status" value="1"/>
</dbReference>